<feature type="compositionally biased region" description="Polar residues" evidence="2">
    <location>
        <begin position="1"/>
        <end position="13"/>
    </location>
</feature>
<dbReference type="EMBL" id="CP049869">
    <property type="protein sequence ID" value="QIK77779.1"/>
    <property type="molecule type" value="Genomic_DNA"/>
</dbReference>
<protein>
    <submittedName>
        <fullName evidence="4">Alpha/beta hydrolase</fullName>
    </submittedName>
</protein>
<dbReference type="InterPro" id="IPR049492">
    <property type="entry name" value="BD-FAE-like_dom"/>
</dbReference>
<organism evidence="4 5">
    <name type="scientific">Sphingomonas piscis</name>
    <dbReference type="NCBI Taxonomy" id="2714943"/>
    <lineage>
        <taxon>Bacteria</taxon>
        <taxon>Pseudomonadati</taxon>
        <taxon>Pseudomonadota</taxon>
        <taxon>Alphaproteobacteria</taxon>
        <taxon>Sphingomonadales</taxon>
        <taxon>Sphingomonadaceae</taxon>
        <taxon>Sphingomonas</taxon>
    </lineage>
</organism>
<dbReference type="Gene3D" id="3.40.50.1820">
    <property type="entry name" value="alpha/beta hydrolase"/>
    <property type="match status" value="1"/>
</dbReference>
<feature type="region of interest" description="Disordered" evidence="2">
    <location>
        <begin position="217"/>
        <end position="237"/>
    </location>
</feature>
<dbReference type="Proteomes" id="UP000503222">
    <property type="component" value="Chromosome"/>
</dbReference>
<dbReference type="RefSeq" id="WP_166410174.1">
    <property type="nucleotide sequence ID" value="NZ_CP049869.1"/>
</dbReference>
<name>A0A6G7YM11_9SPHN</name>
<evidence type="ECO:0000313" key="5">
    <source>
        <dbReference type="Proteomes" id="UP000503222"/>
    </source>
</evidence>
<reference evidence="4 5" key="1">
    <citation type="submission" date="2020-03" db="EMBL/GenBank/DDBJ databases">
        <title>Sphingomonas sp. nov., isolated from fish.</title>
        <authorList>
            <person name="Hyun D.-W."/>
            <person name="Bae J.-W."/>
        </authorList>
    </citation>
    <scope>NUCLEOTIDE SEQUENCE [LARGE SCALE GENOMIC DNA]</scope>
    <source>
        <strain evidence="4 5">HDW15B</strain>
    </source>
</reference>
<dbReference type="Pfam" id="PF20434">
    <property type="entry name" value="BD-FAE"/>
    <property type="match status" value="1"/>
</dbReference>
<dbReference type="PANTHER" id="PTHR48081">
    <property type="entry name" value="AB HYDROLASE SUPERFAMILY PROTEIN C4A8.06C"/>
    <property type="match status" value="1"/>
</dbReference>
<dbReference type="SUPFAM" id="SSF53474">
    <property type="entry name" value="alpha/beta-Hydrolases"/>
    <property type="match status" value="1"/>
</dbReference>
<dbReference type="AlphaFoldDB" id="A0A6G7YM11"/>
<sequence length="320" mass="33969">MTLLASTAVSAQQWGDPPLPAGKDPETPSWPPRERLALWPGRPPGGPAQPIALDWTMNGPTGGRQLWVRGVETPEINVFRAPEPDGSAVLVIPGGGYDFVSVQSEGLEIADFLNTKGTTAFVLTYRLPGEGWTPCHLAPLQDAQRAMRLIRAKASTFGIDPERLGVLGFSAGGHLAADLTVSHGQRVHDAVDAVDSLSARPAFSGLIYPVATVQPGASHGGSRDKLLGPNPSQPLADARSPLRHITGETAPTFLVHAIDDDLVPVANTIDWLAACRAAEVPCEAHLYSEGGHGFALRAPKDSSASQWGEMFARWMRKHGG</sequence>
<proteinExistence type="predicted"/>
<feature type="region of interest" description="Disordered" evidence="2">
    <location>
        <begin position="1"/>
        <end position="30"/>
    </location>
</feature>
<evidence type="ECO:0000313" key="4">
    <source>
        <dbReference type="EMBL" id="QIK77779.1"/>
    </source>
</evidence>
<dbReference type="GO" id="GO:0016787">
    <property type="term" value="F:hydrolase activity"/>
    <property type="evidence" value="ECO:0007669"/>
    <property type="project" value="UniProtKB-KW"/>
</dbReference>
<dbReference type="PANTHER" id="PTHR48081:SF6">
    <property type="entry name" value="PEPTIDASE S9 PROLYL OLIGOPEPTIDASE CATALYTIC DOMAIN-CONTAINING PROTEIN"/>
    <property type="match status" value="1"/>
</dbReference>
<keyword evidence="5" id="KW-1185">Reference proteome</keyword>
<feature type="domain" description="BD-FAE-like" evidence="3">
    <location>
        <begin position="88"/>
        <end position="268"/>
    </location>
</feature>
<dbReference type="InterPro" id="IPR050300">
    <property type="entry name" value="GDXG_lipolytic_enzyme"/>
</dbReference>
<evidence type="ECO:0000256" key="1">
    <source>
        <dbReference type="ARBA" id="ARBA00022801"/>
    </source>
</evidence>
<keyword evidence="1 4" id="KW-0378">Hydrolase</keyword>
<accession>A0A6G7YM11</accession>
<gene>
    <name evidence="4" type="ORF">G7077_01460</name>
</gene>
<evidence type="ECO:0000259" key="3">
    <source>
        <dbReference type="Pfam" id="PF20434"/>
    </source>
</evidence>
<dbReference type="KEGG" id="spii:G7077_01460"/>
<evidence type="ECO:0000256" key="2">
    <source>
        <dbReference type="SAM" id="MobiDB-lite"/>
    </source>
</evidence>
<dbReference type="InterPro" id="IPR029058">
    <property type="entry name" value="AB_hydrolase_fold"/>
</dbReference>